<accession>A0A1B6C971</accession>
<gene>
    <name evidence="1" type="ORF">g.4017</name>
</gene>
<protein>
    <submittedName>
        <fullName evidence="1">Uncharacterized protein</fullName>
    </submittedName>
</protein>
<name>A0A1B6C971_9HEMI</name>
<organism evidence="1">
    <name type="scientific">Clastoptera arizonana</name>
    <name type="common">Arizona spittle bug</name>
    <dbReference type="NCBI Taxonomy" id="38151"/>
    <lineage>
        <taxon>Eukaryota</taxon>
        <taxon>Metazoa</taxon>
        <taxon>Ecdysozoa</taxon>
        <taxon>Arthropoda</taxon>
        <taxon>Hexapoda</taxon>
        <taxon>Insecta</taxon>
        <taxon>Pterygota</taxon>
        <taxon>Neoptera</taxon>
        <taxon>Paraneoptera</taxon>
        <taxon>Hemiptera</taxon>
        <taxon>Auchenorrhyncha</taxon>
        <taxon>Cercopoidea</taxon>
        <taxon>Clastopteridae</taxon>
        <taxon>Clastoptera</taxon>
    </lineage>
</organism>
<reference evidence="1" key="1">
    <citation type="submission" date="2015-12" db="EMBL/GenBank/DDBJ databases">
        <title>De novo transcriptome assembly of four potential Pierce s Disease insect vectors from Arizona vineyards.</title>
        <authorList>
            <person name="Tassone E.E."/>
        </authorList>
    </citation>
    <scope>NUCLEOTIDE SEQUENCE</scope>
</reference>
<evidence type="ECO:0000313" key="1">
    <source>
        <dbReference type="EMBL" id="JAS09879.1"/>
    </source>
</evidence>
<dbReference type="AlphaFoldDB" id="A0A1B6C971"/>
<sequence>MSKKEEGGTLREKATLNYKWINTNFQFENNEVPIKPRITWYHPDDDIDYDCRNHPFYPFCGCCCRSCIKGLEEPHRPQNFRICQTLEKIEPTYVVEDSKIGPTYVVGDSNSYVREILDNVIQFFLSKRT</sequence>
<proteinExistence type="predicted"/>
<dbReference type="EMBL" id="GEDC01027419">
    <property type="protein sequence ID" value="JAS09879.1"/>
    <property type="molecule type" value="Transcribed_RNA"/>
</dbReference>